<feature type="region of interest" description="Disordered" evidence="1">
    <location>
        <begin position="212"/>
        <end position="358"/>
    </location>
</feature>
<gene>
    <name evidence="2" type="ORF">OLC1_LOCUS21215</name>
</gene>
<feature type="region of interest" description="Disordered" evidence="1">
    <location>
        <begin position="1176"/>
        <end position="1199"/>
    </location>
</feature>
<feature type="compositionally biased region" description="Polar residues" evidence="1">
    <location>
        <begin position="799"/>
        <end position="812"/>
    </location>
</feature>
<sequence>MRSDMPLDYALFQLSPKRSRCELVVSSGRYTEKLASGLVKPFAAHLRVIEEQVEASVHSIKLEVERRNDAETWFSKGTLERFVRFVSTPEILEIPNTFDAEVAQLESARRIYSQGTGDQLSGTGGAGSSATAAADATKKELLRAIDVRLVAAQQDLATACGRAAAAGFNPDTVMDLQMFADRFGAQRLYEACSKIISLYERRPDLIGSWQKAGGGDDWAAVRSSHGSDMSIDEEPTTPPESQPTGFHQPHLRHEQQKQRGQDQESKTPLTSHEPKPSFTSGVKSRESSVESEEVTKQDNLGPETGKNQEVVETPDQAQSIQASQPSRRLSVQDRVKLFENKQKETSGNSGGSGGGKLVVGKSMEFRRLSSDVSAMASAAAVEKAERAVLRRWSGVSDMSLDLSFEKKDLESPLCTPSSSSKPEDQKDTASSSKLPEMRILPGKVDNSAASFDKSEEVSEGSKLNSSSATVDSSALKDQPWGRSQPKSFLNSAEDNSLANSGKYLRSFSSFNTGGASGAESQHKFKGFEKRDEAVKMKGSAASEVQAKGVSQLHVGYFSGKGDTSSAREPTPIEFKEVGVKDNFVSESHLKVPQGSSMLEGGLGSRTDENFSGQYKGNEGENSSSKSRVEFSALETKDVEKKDLASNLFGGSSAVKSVDSGPQKTKGDKQITTASEHVKKNKVRGDDNTPVYGTYKNSLSSKIATDIPEDFGSFTTPPPPDHSQRNRQAKGNQELNDELKMKANELEKLFAEHKLRVPGDQSNPARRSRPVDKKIEQPVNSFYKPSIDAAAVGHLDDDISPSTVAGSSKNISKLNDAPLAKTSSNSSELNASSGSRGKFYQSYMQKRDAKLKEEWSLKRGEKEAKLKEMQDNLERSRAEMKARFSGATADSQDSQFNARRRAERLRSFNTRSIMRREQQQLDFGQSDNDEDNGSEFPDQKYYVEDNGPLDEATSFIDGLSRSSAQSKKIVQAKNSLTSSTPRSSAAPVKAASRATVNSSRRKLQSENPLAQSVPNFSELRKENAKPSATSKMTRSQVRNYNRSKSTNEDTQFIKEEKSSRRPQSLKKISANPVDSIREISPLDSEVVSLNSKTLNSKPSRKKGSIDFGVIDDLVFETENCVVEDEEEDQYEALETKSSGENVVNQKSEKGCFGTKTTVARTFDDMDSSLVVAELPASVPSDLHPTESAHDSPGESPISWNSRSLHPFSYPHDLSDIDASVDSPIGSPASWNSHSLSQTETDAARMRKKWGAAQKPMLVGGNSSHNQSRKDVTRGFKRLLKFGRKSRGTESLVDWISATTSEGDDDTEDGRDVANRSSEDLRKSRMGFSNGHPSDDSFNESEFFNDQVQSLRSSIPAPPANFKLREDHLSGSSIKAPRSFFSLSTFRSKGSESKPR</sequence>
<dbReference type="Proteomes" id="UP001161247">
    <property type="component" value="Chromosome 7"/>
</dbReference>
<accession>A0AAV1E2M5</accession>
<evidence type="ECO:0000313" key="3">
    <source>
        <dbReference type="Proteomes" id="UP001161247"/>
    </source>
</evidence>
<feature type="compositionally biased region" description="Basic and acidic residues" evidence="1">
    <location>
        <begin position="251"/>
        <end position="265"/>
    </location>
</feature>
<feature type="region of interest" description="Disordered" evidence="1">
    <location>
        <begin position="649"/>
        <end position="778"/>
    </location>
</feature>
<feature type="compositionally biased region" description="Basic and acidic residues" evidence="1">
    <location>
        <begin position="1044"/>
        <end position="1058"/>
    </location>
</feature>
<feature type="compositionally biased region" description="Polar residues" evidence="1">
    <location>
        <begin position="959"/>
        <end position="982"/>
    </location>
</feature>
<reference evidence="2" key="1">
    <citation type="submission" date="2023-03" db="EMBL/GenBank/DDBJ databases">
        <authorList>
            <person name="Julca I."/>
        </authorList>
    </citation>
    <scope>NUCLEOTIDE SEQUENCE</scope>
</reference>
<feature type="compositionally biased region" description="Polar residues" evidence="1">
    <location>
        <begin position="1025"/>
        <end position="1043"/>
    </location>
</feature>
<feature type="compositionally biased region" description="Polar residues" evidence="1">
    <location>
        <begin position="1227"/>
        <end position="1239"/>
    </location>
</feature>
<organism evidence="2 3">
    <name type="scientific">Oldenlandia corymbosa var. corymbosa</name>
    <dbReference type="NCBI Taxonomy" id="529605"/>
    <lineage>
        <taxon>Eukaryota</taxon>
        <taxon>Viridiplantae</taxon>
        <taxon>Streptophyta</taxon>
        <taxon>Embryophyta</taxon>
        <taxon>Tracheophyta</taxon>
        <taxon>Spermatophyta</taxon>
        <taxon>Magnoliopsida</taxon>
        <taxon>eudicotyledons</taxon>
        <taxon>Gunneridae</taxon>
        <taxon>Pentapetalae</taxon>
        <taxon>asterids</taxon>
        <taxon>lamiids</taxon>
        <taxon>Gentianales</taxon>
        <taxon>Rubiaceae</taxon>
        <taxon>Rubioideae</taxon>
        <taxon>Spermacoceae</taxon>
        <taxon>Hedyotis-Oldenlandia complex</taxon>
        <taxon>Oldenlandia</taxon>
    </lineage>
</organism>
<feature type="compositionally biased region" description="Polar residues" evidence="1">
    <location>
        <begin position="887"/>
        <end position="896"/>
    </location>
</feature>
<evidence type="ECO:0000313" key="2">
    <source>
        <dbReference type="EMBL" id="CAI9114471.1"/>
    </source>
</evidence>
<feature type="compositionally biased region" description="Basic and acidic residues" evidence="1">
    <location>
        <begin position="283"/>
        <end position="296"/>
    </location>
</feature>
<feature type="compositionally biased region" description="Basic and acidic residues" evidence="1">
    <location>
        <begin position="736"/>
        <end position="756"/>
    </location>
</feature>
<dbReference type="EMBL" id="OX459124">
    <property type="protein sequence ID" value="CAI9114471.1"/>
    <property type="molecule type" value="Genomic_DNA"/>
</dbReference>
<feature type="compositionally biased region" description="Low complexity" evidence="1">
    <location>
        <begin position="822"/>
        <end position="834"/>
    </location>
</feature>
<feature type="compositionally biased region" description="Polar residues" evidence="1">
    <location>
        <begin position="609"/>
        <end position="625"/>
    </location>
</feature>
<protein>
    <submittedName>
        <fullName evidence="2">OLC1v1015200C1</fullName>
    </submittedName>
</protein>
<feature type="compositionally biased region" description="Gly residues" evidence="1">
    <location>
        <begin position="348"/>
        <end position="357"/>
    </location>
</feature>
<feature type="region of interest" description="Disordered" evidence="1">
    <location>
        <begin position="799"/>
        <end position="839"/>
    </location>
</feature>
<feature type="region of interest" description="Disordered" evidence="1">
    <location>
        <begin position="406"/>
        <end position="494"/>
    </location>
</feature>
<feature type="compositionally biased region" description="Polar residues" evidence="1">
    <location>
        <begin position="315"/>
        <end position="329"/>
    </location>
</feature>
<feature type="region of interest" description="Disordered" evidence="1">
    <location>
        <begin position="588"/>
        <end position="630"/>
    </location>
</feature>
<dbReference type="PANTHER" id="PTHR31008:SF15">
    <property type="entry name" value="GPI-ANCHORED ADHESIN-LIKE PROTEIN"/>
    <property type="match status" value="1"/>
</dbReference>
<feature type="compositionally biased region" description="Polar residues" evidence="1">
    <location>
        <begin position="1004"/>
        <end position="1014"/>
    </location>
</feature>
<name>A0AAV1E2M5_OLDCO</name>
<feature type="region of interest" description="Disordered" evidence="1">
    <location>
        <begin position="1294"/>
        <end position="1366"/>
    </location>
</feature>
<feature type="compositionally biased region" description="Basic and acidic residues" evidence="1">
    <location>
        <begin position="1308"/>
        <end position="1321"/>
    </location>
</feature>
<feature type="compositionally biased region" description="Polar residues" evidence="1">
    <location>
        <begin position="484"/>
        <end position="494"/>
    </location>
</feature>
<feature type="compositionally biased region" description="Basic and acidic residues" evidence="1">
    <location>
        <begin position="1182"/>
        <end position="1191"/>
    </location>
</feature>
<keyword evidence="3" id="KW-1185">Reference proteome</keyword>
<feature type="compositionally biased region" description="Basic and acidic residues" evidence="1">
    <location>
        <begin position="330"/>
        <end position="344"/>
    </location>
</feature>
<feature type="compositionally biased region" description="Polar residues" evidence="1">
    <location>
        <begin position="1338"/>
        <end position="1351"/>
    </location>
</feature>
<feature type="compositionally biased region" description="Polar residues" evidence="1">
    <location>
        <begin position="461"/>
        <end position="472"/>
    </location>
</feature>
<feature type="region of interest" description="Disordered" evidence="1">
    <location>
        <begin position="1223"/>
        <end position="1245"/>
    </location>
</feature>
<proteinExistence type="predicted"/>
<feature type="region of interest" description="Disordered" evidence="1">
    <location>
        <begin position="861"/>
        <end position="1081"/>
    </location>
</feature>
<feature type="compositionally biased region" description="Basic and acidic residues" evidence="1">
    <location>
        <begin position="861"/>
        <end position="881"/>
    </location>
</feature>
<evidence type="ECO:0000256" key="1">
    <source>
        <dbReference type="SAM" id="MobiDB-lite"/>
    </source>
</evidence>
<dbReference type="PANTHER" id="PTHR31008">
    <property type="entry name" value="COP1-INTERACTING PROTEIN-RELATED"/>
    <property type="match status" value="1"/>
</dbReference>